<dbReference type="OrthoDB" id="21828at2"/>
<evidence type="ECO:0000313" key="9">
    <source>
        <dbReference type="EMBL" id="STO07340.1"/>
    </source>
</evidence>
<dbReference type="SUPFAM" id="SSF103481">
    <property type="entry name" value="Multidrug resistance efflux transporter EmrE"/>
    <property type="match status" value="1"/>
</dbReference>
<evidence type="ECO:0000256" key="8">
    <source>
        <dbReference type="SAM" id="Phobius"/>
    </source>
</evidence>
<reference evidence="9 10" key="1">
    <citation type="submission" date="2018-06" db="EMBL/GenBank/DDBJ databases">
        <authorList>
            <consortium name="Pathogen Informatics"/>
            <person name="Doyle S."/>
        </authorList>
    </citation>
    <scope>NUCLEOTIDE SEQUENCE [LARGE SCALE GENOMIC DNA]</scope>
    <source>
        <strain evidence="9 10">NCTC13163</strain>
    </source>
</reference>
<comment type="similarity">
    <text evidence="7">Belongs to the drug/metabolite transporter (DMT) superfamily. Small multidrug resistance (SMR) (TC 2.A.7.1) family.</text>
</comment>
<evidence type="ECO:0000256" key="7">
    <source>
        <dbReference type="RuleBase" id="RU003942"/>
    </source>
</evidence>
<dbReference type="EMBL" id="UGGP01000001">
    <property type="protein sequence ID" value="STO07340.1"/>
    <property type="molecule type" value="Genomic_DNA"/>
</dbReference>
<feature type="transmembrane region" description="Helical" evidence="8">
    <location>
        <begin position="84"/>
        <end position="100"/>
    </location>
</feature>
<proteinExistence type="inferred from homology"/>
<evidence type="ECO:0000256" key="3">
    <source>
        <dbReference type="ARBA" id="ARBA00022475"/>
    </source>
</evidence>
<evidence type="ECO:0000256" key="6">
    <source>
        <dbReference type="ARBA" id="ARBA00023136"/>
    </source>
</evidence>
<name>A0A377FR78_9BACL</name>
<dbReference type="Pfam" id="PF00893">
    <property type="entry name" value="Multi_Drug_Res"/>
    <property type="match status" value="1"/>
</dbReference>
<dbReference type="PANTHER" id="PTHR30561:SF1">
    <property type="entry name" value="MULTIDRUG TRANSPORTER EMRE"/>
    <property type="match status" value="1"/>
</dbReference>
<dbReference type="RefSeq" id="WP_029334439.1">
    <property type="nucleotide sequence ID" value="NZ_UGGP01000001.1"/>
</dbReference>
<keyword evidence="5 8" id="KW-1133">Transmembrane helix</keyword>
<evidence type="ECO:0000256" key="4">
    <source>
        <dbReference type="ARBA" id="ARBA00022692"/>
    </source>
</evidence>
<dbReference type="STRING" id="1397694.GCA_000702585_01200"/>
<feature type="transmembrane region" description="Helical" evidence="8">
    <location>
        <begin position="58"/>
        <end position="78"/>
    </location>
</feature>
<keyword evidence="4 7" id="KW-0812">Transmembrane</keyword>
<gene>
    <name evidence="9" type="primary">ebrB_2</name>
    <name evidence="9" type="ORF">NCTC13163_00685</name>
</gene>
<dbReference type="GO" id="GO:0022857">
    <property type="term" value="F:transmembrane transporter activity"/>
    <property type="evidence" value="ECO:0007669"/>
    <property type="project" value="InterPro"/>
</dbReference>
<protein>
    <submittedName>
        <fullName evidence="9">Multidrug resistance protein EbrB</fullName>
    </submittedName>
</protein>
<keyword evidence="2" id="KW-0813">Transport</keyword>
<accession>A0A377FR78</accession>
<dbReference type="GO" id="GO:0005886">
    <property type="term" value="C:plasma membrane"/>
    <property type="evidence" value="ECO:0007669"/>
    <property type="project" value="UniProtKB-SubCell"/>
</dbReference>
<dbReference type="InterPro" id="IPR045324">
    <property type="entry name" value="Small_multidrug_res"/>
</dbReference>
<organism evidence="9 10">
    <name type="scientific">Exiguobacterium aurantiacum</name>
    <dbReference type="NCBI Taxonomy" id="33987"/>
    <lineage>
        <taxon>Bacteria</taxon>
        <taxon>Bacillati</taxon>
        <taxon>Bacillota</taxon>
        <taxon>Bacilli</taxon>
        <taxon>Bacillales</taxon>
        <taxon>Bacillales Family XII. Incertae Sedis</taxon>
        <taxon>Exiguobacterium</taxon>
    </lineage>
</organism>
<evidence type="ECO:0000256" key="5">
    <source>
        <dbReference type="ARBA" id="ARBA00022989"/>
    </source>
</evidence>
<feature type="transmembrane region" description="Helical" evidence="8">
    <location>
        <begin position="32"/>
        <end position="51"/>
    </location>
</feature>
<dbReference type="PANTHER" id="PTHR30561">
    <property type="entry name" value="SMR FAMILY PROTON-DEPENDENT DRUG EFFLUX TRANSPORTER SUGE"/>
    <property type="match status" value="1"/>
</dbReference>
<dbReference type="InterPro" id="IPR000390">
    <property type="entry name" value="Small_drug/metabolite_transptr"/>
</dbReference>
<sequence>MGFLYLAGAIISEVFGSSMLKLNATSSNRLPILGVALGYVTAFYLLSLALLSIPLSFAYAFWSGVGTAATALIGFLVFNEQIRKQTVAGIGLVIVGLVLMKV</sequence>
<evidence type="ECO:0000256" key="1">
    <source>
        <dbReference type="ARBA" id="ARBA00004651"/>
    </source>
</evidence>
<keyword evidence="3" id="KW-1003">Cell membrane</keyword>
<dbReference type="Proteomes" id="UP000254060">
    <property type="component" value="Unassembled WGS sequence"/>
</dbReference>
<keyword evidence="6 8" id="KW-0472">Membrane</keyword>
<dbReference type="AlphaFoldDB" id="A0A377FR78"/>
<evidence type="ECO:0000313" key="10">
    <source>
        <dbReference type="Proteomes" id="UP000254060"/>
    </source>
</evidence>
<evidence type="ECO:0000256" key="2">
    <source>
        <dbReference type="ARBA" id="ARBA00022448"/>
    </source>
</evidence>
<dbReference type="Gene3D" id="1.10.3730.20">
    <property type="match status" value="1"/>
</dbReference>
<dbReference type="InterPro" id="IPR037185">
    <property type="entry name" value="EmrE-like"/>
</dbReference>
<comment type="subcellular location">
    <subcellularLocation>
        <location evidence="1 7">Cell membrane</location>
        <topology evidence="1 7">Multi-pass membrane protein</topology>
    </subcellularLocation>
</comment>